<dbReference type="SUPFAM" id="SSF56300">
    <property type="entry name" value="Metallo-dependent phosphatases"/>
    <property type="match status" value="1"/>
</dbReference>
<feature type="region of interest" description="Disordered" evidence="1">
    <location>
        <begin position="300"/>
        <end position="320"/>
    </location>
</feature>
<evidence type="ECO:0000256" key="1">
    <source>
        <dbReference type="SAM" id="MobiDB-lite"/>
    </source>
</evidence>
<feature type="domain" description="Calcineurin-like phosphoesterase" evidence="2">
    <location>
        <begin position="5"/>
        <end position="223"/>
    </location>
</feature>
<dbReference type="GO" id="GO:0016787">
    <property type="term" value="F:hydrolase activity"/>
    <property type="evidence" value="ECO:0007669"/>
    <property type="project" value="UniProtKB-KW"/>
</dbReference>
<name>A0ABW9MV52_9FIRM</name>
<comment type="caution">
    <text evidence="3">The sequence shown here is derived from an EMBL/GenBank/DDBJ whole genome shotgun (WGS) entry which is preliminary data.</text>
</comment>
<dbReference type="PANTHER" id="PTHR43143:SF1">
    <property type="entry name" value="SERINE_THREONINE-PROTEIN PHOSPHATASE CPPED1"/>
    <property type="match status" value="1"/>
</dbReference>
<dbReference type="EC" id="3.1.-.-" evidence="3"/>
<keyword evidence="3" id="KW-0378">Hydrolase</keyword>
<reference evidence="3 4" key="1">
    <citation type="journal article" date="2025" name="Anaerobe">
        <title>Description of Anaerococcus kampingiae sp. nov., Anaerococcus groningensis sp. nov., Anaerococcus martiniensis sp. nov., and Anaerococcus cruorum sp. nov., isolated from human clinical specimens.</title>
        <authorList>
            <person name="Boiten K.E."/>
            <person name="Meijer J."/>
            <person name="van Wezel E.M."/>
            <person name="Veloo A.C.M."/>
        </authorList>
    </citation>
    <scope>NUCLEOTIDE SEQUENCE [LARGE SCALE GENOMIC DNA]</scope>
    <source>
        <strain evidence="3 4">ENR1039</strain>
    </source>
</reference>
<proteinExistence type="predicted"/>
<accession>A0ABW9MV52</accession>
<dbReference type="InterPro" id="IPR004843">
    <property type="entry name" value="Calcineurin-like_PHP"/>
</dbReference>
<sequence length="320" mass="37279">MDDNLRILVFTDLHSEIIDNAEKRVDSIINSAKANYVDLIINIGDFGYHGNTSESLCEEENQPVNYNIFYSQKSNKYMLRTRELLDKFDDLNLPILHTLGNHDMDFNSKETAVEDYGMINNYYYYDIKNFRIIVLDTNYYLDENNNEISYKFGNNFNQKNKAVLPYEQVEWLKIAVETEKNLIICSHNVLNDDPRGIGNHQVVDDILNNTGKKILALSGHKHIDKLTIKDNLSFLEVNSVSYYWLGEDKKVNTNYPADYLKEHPVLPYILRYPDPLYAIISLENEDVTVKGRGRDISLSEEEKEKIDNPNVTSKMKDYKF</sequence>
<dbReference type="EMBL" id="JBGMEH010000002">
    <property type="protein sequence ID" value="MFO3715674.1"/>
    <property type="molecule type" value="Genomic_DNA"/>
</dbReference>
<evidence type="ECO:0000259" key="2">
    <source>
        <dbReference type="Pfam" id="PF00149"/>
    </source>
</evidence>
<keyword evidence="4" id="KW-1185">Reference proteome</keyword>
<dbReference type="Pfam" id="PF00149">
    <property type="entry name" value="Metallophos"/>
    <property type="match status" value="1"/>
</dbReference>
<dbReference type="PANTHER" id="PTHR43143">
    <property type="entry name" value="METALLOPHOSPHOESTERASE, CALCINEURIN SUPERFAMILY"/>
    <property type="match status" value="1"/>
</dbReference>
<dbReference type="InterPro" id="IPR051918">
    <property type="entry name" value="STPP_CPPED1"/>
</dbReference>
<organism evidence="3 4">
    <name type="scientific">Anaerococcus cruorum</name>
    <dbReference type="NCBI Taxonomy" id="3115617"/>
    <lineage>
        <taxon>Bacteria</taxon>
        <taxon>Bacillati</taxon>
        <taxon>Bacillota</taxon>
        <taxon>Tissierellia</taxon>
        <taxon>Tissierellales</taxon>
        <taxon>Peptoniphilaceae</taxon>
        <taxon>Anaerococcus</taxon>
    </lineage>
</organism>
<protein>
    <submittedName>
        <fullName evidence="3">Metallophosphoesterase</fullName>
        <ecNumber evidence="3">3.1.-.-</ecNumber>
    </submittedName>
</protein>
<dbReference type="Proteomes" id="UP001638015">
    <property type="component" value="Unassembled WGS sequence"/>
</dbReference>
<gene>
    <name evidence="3" type="ORF">ACCQ40_02580</name>
</gene>
<dbReference type="RefSeq" id="WP_410032496.1">
    <property type="nucleotide sequence ID" value="NZ_JBGMEH010000002.1"/>
</dbReference>
<evidence type="ECO:0000313" key="4">
    <source>
        <dbReference type="Proteomes" id="UP001638015"/>
    </source>
</evidence>
<dbReference type="InterPro" id="IPR029052">
    <property type="entry name" value="Metallo-depent_PP-like"/>
</dbReference>
<evidence type="ECO:0000313" key="3">
    <source>
        <dbReference type="EMBL" id="MFO3715674.1"/>
    </source>
</evidence>
<dbReference type="Gene3D" id="3.60.21.10">
    <property type="match status" value="1"/>
</dbReference>